<evidence type="ECO:0000313" key="2">
    <source>
        <dbReference type="EMBL" id="KAB7462281.1"/>
    </source>
</evidence>
<comment type="caution">
    <text evidence="2">The sequence shown here is derived from an EMBL/GenBank/DDBJ whole genome shotgun (WGS) entry which is preliminary data.</text>
</comment>
<dbReference type="RefSeq" id="WP_129879741.1">
    <property type="nucleotide sequence ID" value="NZ_RCXJ01000004.1"/>
</dbReference>
<gene>
    <name evidence="2" type="ORF">GBB04_00350</name>
</gene>
<organism evidence="2 3">
    <name type="scientific">Bifidobacterium dentium</name>
    <dbReference type="NCBI Taxonomy" id="1689"/>
    <lineage>
        <taxon>Bacteria</taxon>
        <taxon>Bacillati</taxon>
        <taxon>Actinomycetota</taxon>
        <taxon>Actinomycetes</taxon>
        <taxon>Bifidobacteriales</taxon>
        <taxon>Bifidobacteriaceae</taxon>
        <taxon>Bifidobacterium</taxon>
    </lineage>
</organism>
<feature type="region of interest" description="Disordered" evidence="1">
    <location>
        <begin position="1"/>
        <end position="26"/>
    </location>
</feature>
<evidence type="ECO:0000256" key="1">
    <source>
        <dbReference type="SAM" id="MobiDB-lite"/>
    </source>
</evidence>
<dbReference type="Proteomes" id="UP000429211">
    <property type="component" value="Unassembled WGS sequence"/>
</dbReference>
<name>A0A7J5TJS4_9BIFI</name>
<protein>
    <submittedName>
        <fullName evidence="2">Uncharacterized protein</fullName>
    </submittedName>
</protein>
<accession>A0A7J5TJS4</accession>
<proteinExistence type="predicted"/>
<dbReference type="AlphaFoldDB" id="A0A7J5TJS4"/>
<evidence type="ECO:0000313" key="3">
    <source>
        <dbReference type="Proteomes" id="UP000429211"/>
    </source>
</evidence>
<reference evidence="2 3" key="1">
    <citation type="journal article" date="2019" name="Nat. Med.">
        <title>A library of human gut bacterial isolates paired with longitudinal multiomics data enables mechanistic microbiome research.</title>
        <authorList>
            <person name="Poyet M."/>
            <person name="Groussin M."/>
            <person name="Gibbons S.M."/>
            <person name="Avila-Pacheco J."/>
            <person name="Jiang X."/>
            <person name="Kearney S.M."/>
            <person name="Perrotta A.R."/>
            <person name="Berdy B."/>
            <person name="Zhao S."/>
            <person name="Lieberman T.D."/>
            <person name="Swanson P.K."/>
            <person name="Smith M."/>
            <person name="Roesemann S."/>
            <person name="Alexander J.E."/>
            <person name="Rich S.A."/>
            <person name="Livny J."/>
            <person name="Vlamakis H."/>
            <person name="Clish C."/>
            <person name="Bullock K."/>
            <person name="Deik A."/>
            <person name="Scott J."/>
            <person name="Pierce K.A."/>
            <person name="Xavier R.J."/>
            <person name="Alm E.J."/>
        </authorList>
    </citation>
    <scope>NUCLEOTIDE SEQUENCE [LARGE SCALE GENOMIC DNA]</scope>
    <source>
        <strain evidence="2 3">BIOML-A2</strain>
    </source>
</reference>
<dbReference type="EMBL" id="WDPD01000001">
    <property type="protein sequence ID" value="KAB7462281.1"/>
    <property type="molecule type" value="Genomic_DNA"/>
</dbReference>
<sequence length="118" mass="12836">MSLGTLSLPHRHPGPNAPVKDADEGRMTRGDVAVAGACRRAMESEAWKELLVILESLDVRFTGLVGRFVSELAMPVLEAMPGDSFHQGAKAQLKHMVKTRDGGETIRIIKTLAVKGRF</sequence>